<dbReference type="EMBL" id="JAXIVS010000001">
    <property type="protein sequence ID" value="MDY7225613.1"/>
    <property type="molecule type" value="Genomic_DNA"/>
</dbReference>
<accession>A0ABU5GYM8</accession>
<feature type="region of interest" description="Disordered" evidence="1">
    <location>
        <begin position="1"/>
        <end position="43"/>
    </location>
</feature>
<comment type="caution">
    <text evidence="2">The sequence shown here is derived from an EMBL/GenBank/DDBJ whole genome shotgun (WGS) entry which is preliminary data.</text>
</comment>
<dbReference type="Proteomes" id="UP001291309">
    <property type="component" value="Unassembled WGS sequence"/>
</dbReference>
<gene>
    <name evidence="2" type="ORF">SYV04_04430</name>
</gene>
<dbReference type="RefSeq" id="WP_321544320.1">
    <property type="nucleotide sequence ID" value="NZ_JAXIVS010000001.1"/>
</dbReference>
<name>A0ABU5GYM8_9BACT</name>
<sequence length="469" mass="52913">MPGSRLGPTLADANRGSSDDLPFKRGFGSNLGPKTQPGEGPTVVLPSPVVIKPLVLPKDRWREEQEAMRQRAREYVLYILLTTGYLPKFELLMRADPKFAAAVRAESQRIAAKAALELEERRAAERRIMEKLQAEREARRKRLLKTLGGILKLAAERAGMSLSQLEVYVGTPDFVINTGSEAGLSDAQLVLETSYPDLTISQIRDLTLERFVDLILRCNLLSNSCGATSAILDAVTSTDGTMGPMTPTTVEGLINALELAAKTNRTYWCCRITREPHSFFIEYRSGEVRVYQSYFSKYTLAFSVKQGRKFSFRNFISLLQTTMTEDDRSRKLELFMAEPHWRNTQITYRLNLSPARPETIIQNILALLATASPQWADVRHRTMRELAPDAPPIQQATVTDFSSQLPTEYTLAADEAPYLMELTEEQERTLDETGRLPDGDYTSLLASGVQYTLQRYDEKSNTYTFRKKN</sequence>
<organism evidence="2 3">
    <name type="scientific">Hyalangium rubrum</name>
    <dbReference type="NCBI Taxonomy" id="3103134"/>
    <lineage>
        <taxon>Bacteria</taxon>
        <taxon>Pseudomonadati</taxon>
        <taxon>Myxococcota</taxon>
        <taxon>Myxococcia</taxon>
        <taxon>Myxococcales</taxon>
        <taxon>Cystobacterineae</taxon>
        <taxon>Archangiaceae</taxon>
        <taxon>Hyalangium</taxon>
    </lineage>
</organism>
<evidence type="ECO:0000256" key="1">
    <source>
        <dbReference type="SAM" id="MobiDB-lite"/>
    </source>
</evidence>
<protein>
    <submittedName>
        <fullName evidence="2">Uncharacterized protein</fullName>
    </submittedName>
</protein>
<evidence type="ECO:0000313" key="3">
    <source>
        <dbReference type="Proteomes" id="UP001291309"/>
    </source>
</evidence>
<evidence type="ECO:0000313" key="2">
    <source>
        <dbReference type="EMBL" id="MDY7225613.1"/>
    </source>
</evidence>
<reference evidence="2 3" key="1">
    <citation type="submission" date="2023-12" db="EMBL/GenBank/DDBJ databases">
        <title>the genome sequence of Hyalangium sp. s54d21.</title>
        <authorList>
            <person name="Zhang X."/>
        </authorList>
    </citation>
    <scope>NUCLEOTIDE SEQUENCE [LARGE SCALE GENOMIC DNA]</scope>
    <source>
        <strain evidence="3">s54d21</strain>
    </source>
</reference>
<keyword evidence="3" id="KW-1185">Reference proteome</keyword>
<proteinExistence type="predicted"/>